<comment type="subcellular location">
    <subcellularLocation>
        <location evidence="2 17">Mitochondrion membrane</location>
        <topology evidence="2 17">Multi-pass membrane protein</topology>
    </subcellularLocation>
</comment>
<keyword evidence="6 17" id="KW-0813">Transport</keyword>
<evidence type="ECO:0000256" key="12">
    <source>
        <dbReference type="ARBA" id="ARBA00023027"/>
    </source>
</evidence>
<protein>
    <recommendedName>
        <fullName evidence="5 17">NADH-ubiquinone oxidoreductase chain 4</fullName>
        <ecNumber evidence="4 17">7.1.1.2</ecNumber>
    </recommendedName>
</protein>
<evidence type="ECO:0000256" key="16">
    <source>
        <dbReference type="ARBA" id="ARBA00049551"/>
    </source>
</evidence>
<gene>
    <name evidence="20" type="primary">nad4</name>
</gene>
<dbReference type="Pfam" id="PF00361">
    <property type="entry name" value="Proton_antipo_M"/>
    <property type="match status" value="1"/>
</dbReference>
<feature type="transmembrane region" description="Helical" evidence="17">
    <location>
        <begin position="238"/>
        <end position="260"/>
    </location>
</feature>
<feature type="transmembrane region" description="Helical" evidence="17">
    <location>
        <begin position="416"/>
        <end position="437"/>
    </location>
</feature>
<dbReference type="GO" id="GO:0042773">
    <property type="term" value="P:ATP synthesis coupled electron transport"/>
    <property type="evidence" value="ECO:0007669"/>
    <property type="project" value="InterPro"/>
</dbReference>
<evidence type="ECO:0000259" key="19">
    <source>
        <dbReference type="Pfam" id="PF01059"/>
    </source>
</evidence>
<feature type="transmembrane region" description="Helical" evidence="17">
    <location>
        <begin position="176"/>
        <end position="198"/>
    </location>
</feature>
<reference evidence="20" key="1">
    <citation type="submission" date="2018-08" db="EMBL/GenBank/DDBJ databases">
        <title>High-level phylogeny of Polyphaga (Insecta: Coleoptera) inferred from mitogenome sequences.</title>
        <authorList>
            <person name="Yuan M.-L."/>
        </authorList>
    </citation>
    <scope>NUCLEOTIDE SEQUENCE</scope>
</reference>
<feature type="transmembrane region" description="Helical" evidence="17">
    <location>
        <begin position="267"/>
        <end position="289"/>
    </location>
</feature>
<evidence type="ECO:0000256" key="15">
    <source>
        <dbReference type="ARBA" id="ARBA00023136"/>
    </source>
</evidence>
<dbReference type="InterPro" id="IPR003918">
    <property type="entry name" value="NADH_UbQ_OxRdtase"/>
</dbReference>
<evidence type="ECO:0000256" key="8">
    <source>
        <dbReference type="ARBA" id="ARBA00022692"/>
    </source>
</evidence>
<feature type="transmembrane region" description="Helical" evidence="17">
    <location>
        <begin position="7"/>
        <end position="33"/>
    </location>
</feature>
<feature type="transmembrane region" description="Helical" evidence="17">
    <location>
        <begin position="367"/>
        <end position="395"/>
    </location>
</feature>
<evidence type="ECO:0000256" key="14">
    <source>
        <dbReference type="ARBA" id="ARBA00023128"/>
    </source>
</evidence>
<keyword evidence="10 17" id="KW-0249">Electron transport</keyword>
<dbReference type="AlphaFoldDB" id="A0A4P8D2K6"/>
<evidence type="ECO:0000256" key="9">
    <source>
        <dbReference type="ARBA" id="ARBA00022967"/>
    </source>
</evidence>
<dbReference type="GO" id="GO:0015990">
    <property type="term" value="P:electron transport coupled proton transport"/>
    <property type="evidence" value="ECO:0007669"/>
    <property type="project" value="TreeGrafter"/>
</dbReference>
<comment type="function">
    <text evidence="17">Core subunit of the mitochondrial membrane respiratory chain NADH dehydrogenase (Complex I) which catalyzes electron transfer from NADH through the respiratory chain, using ubiquinone as an electron acceptor. Essential for the catalytic activity and assembly of complex I.</text>
</comment>
<keyword evidence="12 17" id="KW-0520">NAD</keyword>
<evidence type="ECO:0000256" key="1">
    <source>
        <dbReference type="ARBA" id="ARBA00003257"/>
    </source>
</evidence>
<evidence type="ECO:0000256" key="11">
    <source>
        <dbReference type="ARBA" id="ARBA00022989"/>
    </source>
</evidence>
<comment type="similarity">
    <text evidence="3 17">Belongs to the complex I subunit 4 family.</text>
</comment>
<organism evidence="20">
    <name type="scientific">Rhyzopertha dominica</name>
    <name type="common">Lesser grain borer</name>
    <name type="synonym">Synodendron dominica</name>
    <dbReference type="NCBI Taxonomy" id="92692"/>
    <lineage>
        <taxon>Eukaryota</taxon>
        <taxon>Metazoa</taxon>
        <taxon>Ecdysozoa</taxon>
        <taxon>Arthropoda</taxon>
        <taxon>Hexapoda</taxon>
        <taxon>Insecta</taxon>
        <taxon>Pterygota</taxon>
        <taxon>Neoptera</taxon>
        <taxon>Endopterygota</taxon>
        <taxon>Coleoptera</taxon>
        <taxon>Polyphaga</taxon>
        <taxon>Bostrichiformia</taxon>
        <taxon>Bostrichidae</taxon>
        <taxon>Dinoderinae</taxon>
        <taxon>Rhyzopertha</taxon>
    </lineage>
</organism>
<keyword evidence="13 17" id="KW-0830">Ubiquinone</keyword>
<proteinExistence type="inferred from homology"/>
<keyword evidence="8 17" id="KW-0812">Transmembrane</keyword>
<feature type="transmembrane region" description="Helical" evidence="17">
    <location>
        <begin position="53"/>
        <end position="71"/>
    </location>
</feature>
<feature type="transmembrane region" description="Helical" evidence="17">
    <location>
        <begin position="108"/>
        <end position="128"/>
    </location>
</feature>
<feature type="transmembrane region" description="Helical" evidence="17">
    <location>
        <begin position="210"/>
        <end position="232"/>
    </location>
</feature>
<dbReference type="EC" id="7.1.1.2" evidence="4 17"/>
<dbReference type="GO" id="GO:0003954">
    <property type="term" value="F:NADH dehydrogenase activity"/>
    <property type="evidence" value="ECO:0007669"/>
    <property type="project" value="TreeGrafter"/>
</dbReference>
<accession>A0A4P8D2K6</accession>
<evidence type="ECO:0000256" key="13">
    <source>
        <dbReference type="ARBA" id="ARBA00023075"/>
    </source>
</evidence>
<dbReference type="InterPro" id="IPR000260">
    <property type="entry name" value="NADH4_N"/>
</dbReference>
<dbReference type="GO" id="GO:0048039">
    <property type="term" value="F:ubiquinone binding"/>
    <property type="evidence" value="ECO:0007669"/>
    <property type="project" value="TreeGrafter"/>
</dbReference>
<evidence type="ECO:0000256" key="5">
    <source>
        <dbReference type="ARBA" id="ARBA00021006"/>
    </source>
</evidence>
<feature type="transmembrane region" description="Helical" evidence="17">
    <location>
        <begin position="135"/>
        <end position="156"/>
    </location>
</feature>
<dbReference type="EMBL" id="MH817139">
    <property type="protein sequence ID" value="QCI56364.1"/>
    <property type="molecule type" value="Genomic_DNA"/>
</dbReference>
<dbReference type="GO" id="GO:0031966">
    <property type="term" value="C:mitochondrial membrane"/>
    <property type="evidence" value="ECO:0007669"/>
    <property type="project" value="UniProtKB-SubCell"/>
</dbReference>
<evidence type="ECO:0000256" key="3">
    <source>
        <dbReference type="ARBA" id="ARBA00009025"/>
    </source>
</evidence>
<feature type="domain" description="NADH:ubiquinone oxidoreductase chain 4 N-terminal" evidence="19">
    <location>
        <begin position="1"/>
        <end position="99"/>
    </location>
</feature>
<keyword evidence="14 17" id="KW-0496">Mitochondrion</keyword>
<evidence type="ECO:0000256" key="4">
    <source>
        <dbReference type="ARBA" id="ARBA00012944"/>
    </source>
</evidence>
<keyword evidence="9" id="KW-1278">Translocase</keyword>
<feature type="transmembrane region" description="Helical" evidence="17">
    <location>
        <begin position="337"/>
        <end position="355"/>
    </location>
</feature>
<keyword evidence="11 17" id="KW-1133">Transmembrane helix</keyword>
<dbReference type="InterPro" id="IPR001750">
    <property type="entry name" value="ND/Mrp_TM"/>
</dbReference>
<sequence length="439" mass="50065">MMKFILFVFFMIPLSFLDFYLVFLFLGLMMFIFLKIAPVSTILLGLGFGCDLFSGPLILLSFFICLLMFIASSKIYMDNNFHFYFSLNVIMLLFFLICAFSSLNFILFYVFFESSLIPTLFLILGWGYQPERIQAGFYLLFYTLFASLPMFLGLMHYYLSFGSLSMFLMFQVNSMIFFNMMIFVFLVKIPMFVVHLWLPKAHVEAPVSGSMILAGVMLKLGGYGLLRVFPLFKAEVSFFSTFFVSISVFGGLIVSLICLRQSDIKSLIAYSSVAHMSMVISGCFTLTTWGVIGSLIMMISHGICSSGLFCLANITYERSLSRSLYLNKGYINILPNLSLWWFLLCSSNMAAPPSLNLVSEILILSSLVSWSSLMILILSFLSFLSAAYSLFLYSFTQHGMVSSGLFSFWSVNVREYLLLFCHWIPLNLIFLFMHNLFSL</sequence>
<evidence type="ECO:0000259" key="18">
    <source>
        <dbReference type="Pfam" id="PF00361"/>
    </source>
</evidence>
<evidence type="ECO:0000256" key="2">
    <source>
        <dbReference type="ARBA" id="ARBA00004225"/>
    </source>
</evidence>
<name>A0A4P8D2K6_RHYDO</name>
<keyword evidence="15 17" id="KW-0472">Membrane</keyword>
<dbReference type="PRINTS" id="PR01437">
    <property type="entry name" value="NUOXDRDTASE4"/>
</dbReference>
<keyword evidence="7 17" id="KW-0679">Respiratory chain</keyword>
<evidence type="ECO:0000256" key="6">
    <source>
        <dbReference type="ARBA" id="ARBA00022448"/>
    </source>
</evidence>
<geneLocation type="mitochondrion" evidence="20"/>
<evidence type="ECO:0000313" key="20">
    <source>
        <dbReference type="EMBL" id="QCI56364.1"/>
    </source>
</evidence>
<comment type="function">
    <text evidence="1">Core subunit of the mitochondrial membrane respiratory chain NADH dehydrogenase (Complex I) that is believed to belong to the minimal assembly required for catalysis. Complex I functions in the transfer of electrons from NADH to the respiratory chain. The immediate electron acceptor for the enzyme is believed to be ubiquinone.</text>
</comment>
<feature type="transmembrane region" description="Helical" evidence="17">
    <location>
        <begin position="83"/>
        <end position="102"/>
    </location>
</feature>
<evidence type="ECO:0000256" key="17">
    <source>
        <dbReference type="RuleBase" id="RU003297"/>
    </source>
</evidence>
<evidence type="ECO:0000256" key="10">
    <source>
        <dbReference type="ARBA" id="ARBA00022982"/>
    </source>
</evidence>
<dbReference type="PANTHER" id="PTHR43507:SF20">
    <property type="entry name" value="NADH-UBIQUINONE OXIDOREDUCTASE CHAIN 4"/>
    <property type="match status" value="1"/>
</dbReference>
<feature type="transmembrane region" description="Helical" evidence="17">
    <location>
        <begin position="295"/>
        <end position="316"/>
    </location>
</feature>
<feature type="domain" description="NADH:quinone oxidoreductase/Mrp antiporter transmembrane" evidence="18">
    <location>
        <begin position="102"/>
        <end position="385"/>
    </location>
</feature>
<evidence type="ECO:0000256" key="7">
    <source>
        <dbReference type="ARBA" id="ARBA00022660"/>
    </source>
</evidence>
<dbReference type="PANTHER" id="PTHR43507">
    <property type="entry name" value="NADH-UBIQUINONE OXIDOREDUCTASE CHAIN 4"/>
    <property type="match status" value="1"/>
</dbReference>
<comment type="catalytic activity">
    <reaction evidence="16 17">
        <text>a ubiquinone + NADH + 5 H(+)(in) = a ubiquinol + NAD(+) + 4 H(+)(out)</text>
        <dbReference type="Rhea" id="RHEA:29091"/>
        <dbReference type="Rhea" id="RHEA-COMP:9565"/>
        <dbReference type="Rhea" id="RHEA-COMP:9566"/>
        <dbReference type="ChEBI" id="CHEBI:15378"/>
        <dbReference type="ChEBI" id="CHEBI:16389"/>
        <dbReference type="ChEBI" id="CHEBI:17976"/>
        <dbReference type="ChEBI" id="CHEBI:57540"/>
        <dbReference type="ChEBI" id="CHEBI:57945"/>
        <dbReference type="EC" id="7.1.1.2"/>
    </reaction>
</comment>
<dbReference type="Pfam" id="PF01059">
    <property type="entry name" value="Oxidored_q5_N"/>
    <property type="match status" value="1"/>
</dbReference>
<dbReference type="GO" id="GO:0008137">
    <property type="term" value="F:NADH dehydrogenase (ubiquinone) activity"/>
    <property type="evidence" value="ECO:0007669"/>
    <property type="project" value="UniProtKB-UniRule"/>
</dbReference>